<proteinExistence type="predicted"/>
<keyword evidence="3" id="KW-1185">Reference proteome</keyword>
<dbReference type="Proteomes" id="UP000054248">
    <property type="component" value="Unassembled WGS sequence"/>
</dbReference>
<reference evidence="2 3" key="1">
    <citation type="submission" date="2014-04" db="EMBL/GenBank/DDBJ databases">
        <authorList>
            <consortium name="DOE Joint Genome Institute"/>
            <person name="Kuo A."/>
            <person name="Girlanda M."/>
            <person name="Perotto S."/>
            <person name="Kohler A."/>
            <person name="Nagy L.G."/>
            <person name="Floudas D."/>
            <person name="Copeland A."/>
            <person name="Barry K.W."/>
            <person name="Cichocki N."/>
            <person name="Veneault-Fourrey C."/>
            <person name="LaButti K."/>
            <person name="Lindquist E.A."/>
            <person name="Lipzen A."/>
            <person name="Lundell T."/>
            <person name="Morin E."/>
            <person name="Murat C."/>
            <person name="Sun H."/>
            <person name="Tunlid A."/>
            <person name="Henrissat B."/>
            <person name="Grigoriev I.V."/>
            <person name="Hibbett D.S."/>
            <person name="Martin F."/>
            <person name="Nordberg H.P."/>
            <person name="Cantor M.N."/>
            <person name="Hua S.X."/>
        </authorList>
    </citation>
    <scope>NUCLEOTIDE SEQUENCE [LARGE SCALE GENOMIC DNA]</scope>
    <source>
        <strain evidence="2 3">MUT 4182</strain>
    </source>
</reference>
<gene>
    <name evidence="2" type="ORF">M407DRAFT_243023</name>
</gene>
<protein>
    <submittedName>
        <fullName evidence="2">Uncharacterized protein</fullName>
    </submittedName>
</protein>
<feature type="compositionally biased region" description="Polar residues" evidence="1">
    <location>
        <begin position="37"/>
        <end position="49"/>
    </location>
</feature>
<sequence>MRDKVSAGDGRSWFVIGLTRQQANKSRSLFQRRASTRHTSNQKDGSGTKTQRRLQK</sequence>
<evidence type="ECO:0000313" key="2">
    <source>
        <dbReference type="EMBL" id="KIO28330.1"/>
    </source>
</evidence>
<dbReference type="HOGENOM" id="CLU_3015935_0_0_1"/>
<name>A0A0C3QCD2_9AGAM</name>
<dbReference type="EMBL" id="KN822995">
    <property type="protein sequence ID" value="KIO28330.1"/>
    <property type="molecule type" value="Genomic_DNA"/>
</dbReference>
<reference evidence="3" key="2">
    <citation type="submission" date="2015-01" db="EMBL/GenBank/DDBJ databases">
        <title>Evolutionary Origins and Diversification of the Mycorrhizal Mutualists.</title>
        <authorList>
            <consortium name="DOE Joint Genome Institute"/>
            <consortium name="Mycorrhizal Genomics Consortium"/>
            <person name="Kohler A."/>
            <person name="Kuo A."/>
            <person name="Nagy L.G."/>
            <person name="Floudas D."/>
            <person name="Copeland A."/>
            <person name="Barry K.W."/>
            <person name="Cichocki N."/>
            <person name="Veneault-Fourrey C."/>
            <person name="LaButti K."/>
            <person name="Lindquist E.A."/>
            <person name="Lipzen A."/>
            <person name="Lundell T."/>
            <person name="Morin E."/>
            <person name="Murat C."/>
            <person name="Riley R."/>
            <person name="Ohm R."/>
            <person name="Sun H."/>
            <person name="Tunlid A."/>
            <person name="Henrissat B."/>
            <person name="Grigoriev I.V."/>
            <person name="Hibbett D.S."/>
            <person name="Martin F."/>
        </authorList>
    </citation>
    <scope>NUCLEOTIDE SEQUENCE [LARGE SCALE GENOMIC DNA]</scope>
    <source>
        <strain evidence="3">MUT 4182</strain>
    </source>
</reference>
<evidence type="ECO:0000256" key="1">
    <source>
        <dbReference type="SAM" id="MobiDB-lite"/>
    </source>
</evidence>
<evidence type="ECO:0000313" key="3">
    <source>
        <dbReference type="Proteomes" id="UP000054248"/>
    </source>
</evidence>
<dbReference type="AlphaFoldDB" id="A0A0C3QCD2"/>
<organism evidence="2 3">
    <name type="scientific">Tulasnella calospora MUT 4182</name>
    <dbReference type="NCBI Taxonomy" id="1051891"/>
    <lineage>
        <taxon>Eukaryota</taxon>
        <taxon>Fungi</taxon>
        <taxon>Dikarya</taxon>
        <taxon>Basidiomycota</taxon>
        <taxon>Agaricomycotina</taxon>
        <taxon>Agaricomycetes</taxon>
        <taxon>Cantharellales</taxon>
        <taxon>Tulasnellaceae</taxon>
        <taxon>Tulasnella</taxon>
    </lineage>
</organism>
<feature type="region of interest" description="Disordered" evidence="1">
    <location>
        <begin position="24"/>
        <end position="56"/>
    </location>
</feature>
<accession>A0A0C3QCD2</accession>